<comment type="subcellular location">
    <subcellularLocation>
        <location evidence="1">Membrane</location>
        <topology evidence="1">Single-pass membrane protein</topology>
    </subcellularLocation>
</comment>
<sequence>MDQQKIERLTIIRQLVIYIIYSLVFQLSYGNNIKKPITYYIEEQLSPGDLIGNLIQDAVLTELYSAEELASLEFYFISSQEAHEDLFHLMRDGTLLTQTVIDRDVLCPGKDECILSFYIEVSPVEYFQIIKINVVILDINDNRPTFQQPRIHLSLSESTPVGSLLQVPMAYDPDSPANGIDHYEVHILDNSSRSVFGLKTNGDLQGSPGEIYLEILNYLDREEKSSYVLELTATERNVQDLKQSSINHSGVGYRCK</sequence>
<dbReference type="Pfam" id="PF08266">
    <property type="entry name" value="Cadherin_2"/>
    <property type="match status" value="1"/>
</dbReference>
<dbReference type="EMBL" id="JAODUP010000053">
    <property type="protein sequence ID" value="KAK2165206.1"/>
    <property type="molecule type" value="Genomic_DNA"/>
</dbReference>
<dbReference type="Proteomes" id="UP001208570">
    <property type="component" value="Unassembled WGS sequence"/>
</dbReference>
<dbReference type="GO" id="GO:0005509">
    <property type="term" value="F:calcium ion binding"/>
    <property type="evidence" value="ECO:0007669"/>
    <property type="project" value="UniProtKB-UniRule"/>
</dbReference>
<evidence type="ECO:0000256" key="2">
    <source>
        <dbReference type="ARBA" id="ARBA00022692"/>
    </source>
</evidence>
<evidence type="ECO:0000256" key="6">
    <source>
        <dbReference type="ARBA" id="ARBA00022989"/>
    </source>
</evidence>
<keyword evidence="3" id="KW-0677">Repeat</keyword>
<keyword evidence="4 9" id="KW-0106">Calcium</keyword>
<dbReference type="InterPro" id="IPR013164">
    <property type="entry name" value="Cadherin_N"/>
</dbReference>
<dbReference type="GO" id="GO:0005886">
    <property type="term" value="C:plasma membrane"/>
    <property type="evidence" value="ECO:0007669"/>
    <property type="project" value="InterPro"/>
</dbReference>
<keyword evidence="2" id="KW-0812">Transmembrane</keyword>
<dbReference type="InterPro" id="IPR015919">
    <property type="entry name" value="Cadherin-like_sf"/>
</dbReference>
<keyword evidence="7" id="KW-0472">Membrane</keyword>
<evidence type="ECO:0000256" key="4">
    <source>
        <dbReference type="ARBA" id="ARBA00022837"/>
    </source>
</evidence>
<name>A0AAD9NEE6_9ANNE</name>
<dbReference type="Gene3D" id="2.60.40.60">
    <property type="entry name" value="Cadherins"/>
    <property type="match status" value="2"/>
</dbReference>
<feature type="domain" description="Cadherin" evidence="10">
    <location>
        <begin position="147"/>
        <end position="237"/>
    </location>
</feature>
<reference evidence="11" key="1">
    <citation type="journal article" date="2023" name="Mol. Biol. Evol.">
        <title>Third-Generation Sequencing Reveals the Adaptive Role of the Epigenome in Three Deep-Sea Polychaetes.</title>
        <authorList>
            <person name="Perez M."/>
            <person name="Aroh O."/>
            <person name="Sun Y."/>
            <person name="Lan Y."/>
            <person name="Juniper S.K."/>
            <person name="Young C.R."/>
            <person name="Angers B."/>
            <person name="Qian P.Y."/>
        </authorList>
    </citation>
    <scope>NUCLEOTIDE SEQUENCE</scope>
    <source>
        <strain evidence="11">P08H-3</strain>
    </source>
</reference>
<evidence type="ECO:0000256" key="1">
    <source>
        <dbReference type="ARBA" id="ARBA00004167"/>
    </source>
</evidence>
<dbReference type="PRINTS" id="PR00205">
    <property type="entry name" value="CADHERIN"/>
</dbReference>
<dbReference type="InterPro" id="IPR050174">
    <property type="entry name" value="Protocadherin/Cadherin-CA"/>
</dbReference>
<gene>
    <name evidence="11" type="ORF">LSH36_53g02016</name>
</gene>
<organism evidence="11 12">
    <name type="scientific">Paralvinella palmiformis</name>
    <dbReference type="NCBI Taxonomy" id="53620"/>
    <lineage>
        <taxon>Eukaryota</taxon>
        <taxon>Metazoa</taxon>
        <taxon>Spiralia</taxon>
        <taxon>Lophotrochozoa</taxon>
        <taxon>Annelida</taxon>
        <taxon>Polychaeta</taxon>
        <taxon>Sedentaria</taxon>
        <taxon>Canalipalpata</taxon>
        <taxon>Terebellida</taxon>
        <taxon>Terebelliformia</taxon>
        <taxon>Alvinellidae</taxon>
        <taxon>Paralvinella</taxon>
    </lineage>
</organism>
<evidence type="ECO:0000256" key="7">
    <source>
        <dbReference type="ARBA" id="ARBA00023136"/>
    </source>
</evidence>
<protein>
    <recommendedName>
        <fullName evidence="10">Cadherin domain-containing protein</fullName>
    </recommendedName>
</protein>
<dbReference type="InterPro" id="IPR020894">
    <property type="entry name" value="Cadherin_CS"/>
</dbReference>
<keyword evidence="6" id="KW-1133">Transmembrane helix</keyword>
<comment type="caution">
    <text evidence="11">The sequence shown here is derived from an EMBL/GenBank/DDBJ whole genome shotgun (WGS) entry which is preliminary data.</text>
</comment>
<feature type="domain" description="Cadherin" evidence="10">
    <location>
        <begin position="33"/>
        <end position="146"/>
    </location>
</feature>
<evidence type="ECO:0000256" key="8">
    <source>
        <dbReference type="ARBA" id="ARBA00023180"/>
    </source>
</evidence>
<dbReference type="GO" id="GO:0007156">
    <property type="term" value="P:homophilic cell adhesion via plasma membrane adhesion molecules"/>
    <property type="evidence" value="ECO:0007669"/>
    <property type="project" value="InterPro"/>
</dbReference>
<dbReference type="PANTHER" id="PTHR24028">
    <property type="entry name" value="CADHERIN-87A"/>
    <property type="match status" value="1"/>
</dbReference>
<keyword evidence="8" id="KW-0325">Glycoprotein</keyword>
<dbReference type="Pfam" id="PF00028">
    <property type="entry name" value="Cadherin"/>
    <property type="match status" value="1"/>
</dbReference>
<keyword evidence="5" id="KW-0130">Cell adhesion</keyword>
<keyword evidence="12" id="KW-1185">Reference proteome</keyword>
<accession>A0AAD9NEE6</accession>
<dbReference type="InterPro" id="IPR002126">
    <property type="entry name" value="Cadherin-like_dom"/>
</dbReference>
<dbReference type="SUPFAM" id="SSF49313">
    <property type="entry name" value="Cadherin-like"/>
    <property type="match status" value="1"/>
</dbReference>
<evidence type="ECO:0000259" key="10">
    <source>
        <dbReference type="PROSITE" id="PS50268"/>
    </source>
</evidence>
<proteinExistence type="predicted"/>
<evidence type="ECO:0000313" key="11">
    <source>
        <dbReference type="EMBL" id="KAK2165206.1"/>
    </source>
</evidence>
<evidence type="ECO:0000256" key="9">
    <source>
        <dbReference type="PROSITE-ProRule" id="PRU00043"/>
    </source>
</evidence>
<dbReference type="PROSITE" id="PS00232">
    <property type="entry name" value="CADHERIN_1"/>
    <property type="match status" value="1"/>
</dbReference>
<dbReference type="PROSITE" id="PS50268">
    <property type="entry name" value="CADHERIN_2"/>
    <property type="match status" value="2"/>
</dbReference>
<evidence type="ECO:0000256" key="5">
    <source>
        <dbReference type="ARBA" id="ARBA00022889"/>
    </source>
</evidence>
<dbReference type="AlphaFoldDB" id="A0AAD9NEE6"/>
<evidence type="ECO:0000313" key="12">
    <source>
        <dbReference type="Proteomes" id="UP001208570"/>
    </source>
</evidence>
<evidence type="ECO:0000256" key="3">
    <source>
        <dbReference type="ARBA" id="ARBA00022737"/>
    </source>
</evidence>
<dbReference type="CDD" id="cd11304">
    <property type="entry name" value="Cadherin_repeat"/>
    <property type="match status" value="1"/>
</dbReference>
<dbReference type="PANTHER" id="PTHR24028:SF146">
    <property type="entry name" value="CADHERIN 96CB, ISOFORM D-RELATED"/>
    <property type="match status" value="1"/>
</dbReference>